<dbReference type="Gramene" id="TRITD2Bv1G051670.12">
    <property type="protein sequence ID" value="TRITD2Bv1G051670.12"/>
    <property type="gene ID" value="TRITD2Bv1G051670"/>
</dbReference>
<dbReference type="EMBL" id="LT934114">
    <property type="protein sequence ID" value="VAH43036.1"/>
    <property type="molecule type" value="Genomic_DNA"/>
</dbReference>
<dbReference type="PANTHER" id="PTHR12550:SF49">
    <property type="entry name" value="PROTEIN HUA2-LIKE 2-RELATED"/>
    <property type="match status" value="1"/>
</dbReference>
<dbReference type="PANTHER" id="PTHR12550">
    <property type="entry name" value="HEPATOMA-DERIVED GROWTH FACTOR-RELATED"/>
    <property type="match status" value="1"/>
</dbReference>
<evidence type="ECO:0000313" key="2">
    <source>
        <dbReference type="Proteomes" id="UP000324705"/>
    </source>
</evidence>
<dbReference type="AlphaFoldDB" id="A0A9R1PGG6"/>
<reference evidence="1 2" key="1">
    <citation type="submission" date="2017-09" db="EMBL/GenBank/DDBJ databases">
        <authorList>
            <consortium name="International Durum Wheat Genome Sequencing Consortium (IDWGSC)"/>
            <person name="Milanesi L."/>
        </authorList>
    </citation>
    <scope>NUCLEOTIDE SEQUENCE [LARGE SCALE GENOMIC DNA]</scope>
    <source>
        <strain evidence="2">cv. Svevo</strain>
    </source>
</reference>
<gene>
    <name evidence="1" type="ORF">TRITD_2Bv1G051670</name>
</gene>
<name>A0A9R1PGG6_TRITD</name>
<accession>A0A9R1PGG6</accession>
<keyword evidence="2" id="KW-1185">Reference proteome</keyword>
<evidence type="ECO:0000313" key="1">
    <source>
        <dbReference type="EMBL" id="VAH43036.1"/>
    </source>
</evidence>
<protein>
    <submittedName>
        <fullName evidence="1">Uncharacterized protein</fullName>
    </submittedName>
</protein>
<dbReference type="Proteomes" id="UP000324705">
    <property type="component" value="Chromosome 2B"/>
</dbReference>
<proteinExistence type="predicted"/>
<organism evidence="1 2">
    <name type="scientific">Triticum turgidum subsp. durum</name>
    <name type="common">Durum wheat</name>
    <name type="synonym">Triticum durum</name>
    <dbReference type="NCBI Taxonomy" id="4567"/>
    <lineage>
        <taxon>Eukaryota</taxon>
        <taxon>Viridiplantae</taxon>
        <taxon>Streptophyta</taxon>
        <taxon>Embryophyta</taxon>
        <taxon>Tracheophyta</taxon>
        <taxon>Spermatophyta</taxon>
        <taxon>Magnoliopsida</taxon>
        <taxon>Liliopsida</taxon>
        <taxon>Poales</taxon>
        <taxon>Poaceae</taxon>
        <taxon>BOP clade</taxon>
        <taxon>Pooideae</taxon>
        <taxon>Triticodae</taxon>
        <taxon>Triticeae</taxon>
        <taxon>Triticinae</taxon>
        <taxon>Triticum</taxon>
    </lineage>
</organism>
<sequence length="235" mass="25930">MKDQIDHFSVISYLYLLKSCVDHLDRLHISFIGSSCRHGSSATALREFDHKINLKDIGLSPDPMPMKGLIAAAHAQKFSQPTSFIDSFLDSNVISEPSVNIPSVKEGSGGRCSPSNTIIRSASDRIHTPQTSGKILSDNIQQKSLNKPAGHDEARSARRAFENFLGTLTRTKECIARATRLALDCAKHGIAGEVRSFILFQSALLIYKHIYVGPLCCLLPHFCSSIKIMYLLECL</sequence>